<dbReference type="STRING" id="1526571.AT746_04400"/>
<sequence>MRNLLLLLITTVGVSQFCWADYDKSEVGAILEIVNGSGMSATQAMRKAMSKYQGHLVDYELEDEDGLLFHEIKLIDLDEDTERKVVISVHDGNVVSEKKEKLWSWFKEDDDIKALKKLVANQYSMLEAIEKLGLATDDLLLDIELEDKQGVVYFEIEVFSGGEERELLVDSKTKSIIPVFKR</sequence>
<proteinExistence type="predicted"/>
<dbReference type="Proteomes" id="UP000068447">
    <property type="component" value="Chromosome"/>
</dbReference>
<dbReference type="OrthoDB" id="6384217at2"/>
<dbReference type="Gene3D" id="3.10.450.40">
    <property type="match status" value="2"/>
</dbReference>
<organism evidence="2 3">
    <name type="scientific">Lacimicrobium alkaliphilum</name>
    <dbReference type="NCBI Taxonomy" id="1526571"/>
    <lineage>
        <taxon>Bacteria</taxon>
        <taxon>Pseudomonadati</taxon>
        <taxon>Pseudomonadota</taxon>
        <taxon>Gammaproteobacteria</taxon>
        <taxon>Alteromonadales</taxon>
        <taxon>Alteromonadaceae</taxon>
        <taxon>Lacimicrobium</taxon>
    </lineage>
</organism>
<protein>
    <recommendedName>
        <fullName evidence="1">PepSY domain-containing protein</fullName>
    </recommendedName>
</protein>
<dbReference type="Pfam" id="PF03413">
    <property type="entry name" value="PepSY"/>
    <property type="match status" value="2"/>
</dbReference>
<dbReference type="RefSeq" id="WP_062476960.1">
    <property type="nucleotide sequence ID" value="NZ_CP013650.1"/>
</dbReference>
<dbReference type="InterPro" id="IPR025711">
    <property type="entry name" value="PepSY"/>
</dbReference>
<evidence type="ECO:0000313" key="3">
    <source>
        <dbReference type="Proteomes" id="UP000068447"/>
    </source>
</evidence>
<evidence type="ECO:0000259" key="1">
    <source>
        <dbReference type="Pfam" id="PF03413"/>
    </source>
</evidence>
<feature type="domain" description="PepSY" evidence="1">
    <location>
        <begin position="39"/>
        <end position="97"/>
    </location>
</feature>
<gene>
    <name evidence="2" type="ORF">AT746_04400</name>
</gene>
<evidence type="ECO:0000313" key="2">
    <source>
        <dbReference type="EMBL" id="ALS97583.1"/>
    </source>
</evidence>
<reference evidence="2 3" key="1">
    <citation type="submission" date="2015-12" db="EMBL/GenBank/DDBJ databases">
        <title>Complete genome of Lacimicrobium alkaliphilum KCTC 32984.</title>
        <authorList>
            <person name="Kim S.-G."/>
            <person name="Lee Y.-J."/>
        </authorList>
    </citation>
    <scope>NUCLEOTIDE SEQUENCE [LARGE SCALE GENOMIC DNA]</scope>
    <source>
        <strain evidence="2 3">YelD216</strain>
    </source>
</reference>
<dbReference type="KEGG" id="lal:AT746_04400"/>
<dbReference type="EMBL" id="CP013650">
    <property type="protein sequence ID" value="ALS97583.1"/>
    <property type="molecule type" value="Genomic_DNA"/>
</dbReference>
<name>A0A0U3AU13_9ALTE</name>
<keyword evidence="3" id="KW-1185">Reference proteome</keyword>
<feature type="domain" description="PepSY" evidence="1">
    <location>
        <begin position="126"/>
        <end position="177"/>
    </location>
</feature>
<dbReference type="AlphaFoldDB" id="A0A0U3AU13"/>
<accession>A0A0U3AU13</accession>